<evidence type="ECO:0000256" key="4">
    <source>
        <dbReference type="ARBA" id="ARBA00023157"/>
    </source>
</evidence>
<dbReference type="PANTHER" id="PTHR10434">
    <property type="entry name" value="1-ACYL-SN-GLYCEROL-3-PHOSPHATE ACYLTRANSFERASE"/>
    <property type="match status" value="1"/>
</dbReference>
<dbReference type="InterPro" id="IPR028146">
    <property type="entry name" value="PRKCSH_N"/>
</dbReference>
<dbReference type="GO" id="GO:0005783">
    <property type="term" value="C:endoplasmic reticulum"/>
    <property type="evidence" value="ECO:0007669"/>
    <property type="project" value="TreeGrafter"/>
</dbReference>
<dbReference type="Proteomes" id="UP001214603">
    <property type="component" value="Chromosome 1"/>
</dbReference>
<keyword evidence="6" id="KW-0443">Lipid metabolism</keyword>
<dbReference type="InterPro" id="IPR009011">
    <property type="entry name" value="Man6P_isomerase_rcpt-bd_dom_sf"/>
</dbReference>
<feature type="domain" description="MRH" evidence="9">
    <location>
        <begin position="977"/>
        <end position="1084"/>
    </location>
</feature>
<keyword evidence="7" id="KW-0175">Coiled coil</keyword>
<proteinExistence type="inferred from homology"/>
<feature type="transmembrane region" description="Helical" evidence="8">
    <location>
        <begin position="35"/>
        <end position="58"/>
    </location>
</feature>
<dbReference type="Pfam" id="PF12999">
    <property type="entry name" value="PRKCSH-like"/>
    <property type="match status" value="1"/>
</dbReference>
<evidence type="ECO:0000259" key="9">
    <source>
        <dbReference type="PROSITE" id="PS51914"/>
    </source>
</evidence>
<feature type="transmembrane region" description="Helical" evidence="8">
    <location>
        <begin position="282"/>
        <end position="306"/>
    </location>
</feature>
<dbReference type="InterPro" id="IPR036607">
    <property type="entry name" value="PRKCSH"/>
</dbReference>
<keyword evidence="3" id="KW-0732">Signal</keyword>
<keyword evidence="6" id="KW-1208">Phospholipid metabolism</keyword>
<accession>A0AAF0IQJ9</accession>
<evidence type="ECO:0000313" key="11">
    <source>
        <dbReference type="Proteomes" id="UP001214603"/>
    </source>
</evidence>
<keyword evidence="11" id="KW-1185">Reference proteome</keyword>
<dbReference type="EMBL" id="CP119934">
    <property type="protein sequence ID" value="WFD01487.1"/>
    <property type="molecule type" value="Genomic_DNA"/>
</dbReference>
<sequence>MSKPNNAWWAALPATLAVLTTTSYSRTARYYFNAFIYITTMAFCSILGIVYPVFLTLVGQRYNTNFAVARSFYGLAGTLLGIKIDVVEGEEYLSTRPSVIVGNHQSFLDILYLGRIFPQGSIIMAKQELQWMPLLGQFMTLAGSVFIDRKSSERAIKTVQEAGKHMRDNKLALFAFPEGTRSHLDKPTLLPFKKGVFHLAIETQLPIVPLVCENYHHLYDSKTRFDGGHLRIAVLPPVSTEGLTVADTEELMKKVYDSMLERLLRFDEGNDEKMRVRYYYNAMLYVFSMGVCSTIGTVYPLVFGLFGQRFNTNYVVAKSFYKLTSTLIGFRVKLEGAEHLKQRPSIIVGNHQSFLDILYMSRILPPGSVVMGKKELKWVPLLGQFMALSGALFIDRKTRTSAIKTMDEGGRQMRRHKLALFAFPEGTRSHAVVPELLPFKKGVFHLAIQAQLPIIPMVCENYSRLYDSKTRFEGGDIRLAALPPVSTEGLTREDTDKLIKTVHDAMLQRLIQFDQQNDVQDVQSTLHPSQRPPPRVRGLAGLFARVVGDGSKGQHDRMVRRIERDEAAMRAQAQNDASLYEPLEERNGAPVWKCLGTDQIIPHDRINDDYCDCADGSDEPGTSACGQGRFYCANKGHIPKYIRSSFVNDGVCDCCDGSDEVDGKAHCPDVCAAVNKAYRKEKSQEETKYKAGAKIRERYIASAAKDREFHESNIARLRTELPSAEQDEAQLKHALEDAESVGAWFEQQKRSSPLFAQLELRQSALRAQREALDSLTGELRVVGQMFQRIKADSSKEEIDDALHAFRVWLGRTFDDNDDEREATLDEKLETLARVNELSSEDLETLINEDPLVLLDGAPDYSGRRQPSTPQARMSATHPVHHIPSYLPDALIPVYERGLQWLVDMLVHLEVISPQQREKPQSTYNYQSSAGIAAAREAYEKSLDALNKIKSDIEFHEKRLQDRTAKHGRYGEFKELDGTCLKKDMGEYTYQFCFGGMTSQISNNDGYTFQLGRFEHFDWERKYSADDDRHYLSMLYDHGQSCWNGPTRTTRVTLECSDKNELLNIFEAEKCTYSMRVATPAVCFPKEEIKKEADIEHTEL</sequence>
<evidence type="ECO:0000256" key="5">
    <source>
        <dbReference type="ARBA" id="ARBA00023315"/>
    </source>
</evidence>
<keyword evidence="6" id="KW-0594">Phospholipid biosynthesis</keyword>
<dbReference type="NCBIfam" id="TIGR00530">
    <property type="entry name" value="AGP_acyltrn"/>
    <property type="match status" value="2"/>
</dbReference>
<keyword evidence="6" id="KW-0444">Lipid biosynthesis</keyword>
<dbReference type="PANTHER" id="PTHR10434:SF11">
    <property type="entry name" value="1-ACYL-SN-GLYCEROL-3-PHOSPHATE ACYLTRANSFERASE"/>
    <property type="match status" value="1"/>
</dbReference>
<evidence type="ECO:0000256" key="7">
    <source>
        <dbReference type="SAM" id="Coils"/>
    </source>
</evidence>
<evidence type="ECO:0000256" key="8">
    <source>
        <dbReference type="SAM" id="Phobius"/>
    </source>
</evidence>
<dbReference type="PROSITE" id="PS51914">
    <property type="entry name" value="MRH"/>
    <property type="match status" value="1"/>
</dbReference>
<dbReference type="GO" id="GO:0016020">
    <property type="term" value="C:membrane"/>
    <property type="evidence" value="ECO:0007669"/>
    <property type="project" value="InterPro"/>
</dbReference>
<dbReference type="Pfam" id="PF01553">
    <property type="entry name" value="Acyltransferase"/>
    <property type="match status" value="2"/>
</dbReference>
<dbReference type="EC" id="2.3.1.51" evidence="6"/>
<evidence type="ECO:0000256" key="2">
    <source>
        <dbReference type="ARBA" id="ARBA00022679"/>
    </source>
</evidence>
<dbReference type="InterPro" id="IPR004552">
    <property type="entry name" value="AGP_acyltrans"/>
</dbReference>
<dbReference type="SUPFAM" id="SSF57424">
    <property type="entry name" value="LDL receptor-like module"/>
    <property type="match status" value="1"/>
</dbReference>
<name>A0AAF0IQJ9_9BASI</name>
<dbReference type="CDD" id="cd07989">
    <property type="entry name" value="LPLAT_AGPAT-like"/>
    <property type="match status" value="2"/>
</dbReference>
<organism evidence="10 11">
    <name type="scientific">Malassezia obtusa</name>
    <dbReference type="NCBI Taxonomy" id="76774"/>
    <lineage>
        <taxon>Eukaryota</taxon>
        <taxon>Fungi</taxon>
        <taxon>Dikarya</taxon>
        <taxon>Basidiomycota</taxon>
        <taxon>Ustilaginomycotina</taxon>
        <taxon>Malasseziomycetes</taxon>
        <taxon>Malasseziales</taxon>
        <taxon>Malasseziaceae</taxon>
        <taxon>Malassezia</taxon>
    </lineage>
</organism>
<keyword evidence="8" id="KW-0472">Membrane</keyword>
<dbReference type="Gene3D" id="4.10.400.10">
    <property type="entry name" value="Low-density Lipoprotein Receptor"/>
    <property type="match status" value="1"/>
</dbReference>
<keyword evidence="5 6" id="KW-0012">Acyltransferase</keyword>
<dbReference type="InterPro" id="IPR002172">
    <property type="entry name" value="LDrepeatLR_classA_rpt"/>
</dbReference>
<dbReference type="SMART" id="SM00563">
    <property type="entry name" value="PlsC"/>
    <property type="match status" value="2"/>
</dbReference>
<dbReference type="GO" id="GO:0006654">
    <property type="term" value="P:phosphatidic acid biosynthetic process"/>
    <property type="evidence" value="ECO:0007669"/>
    <property type="project" value="TreeGrafter"/>
</dbReference>
<keyword evidence="4" id="KW-1015">Disulfide bond</keyword>
<keyword evidence="8" id="KW-1133">Transmembrane helix</keyword>
<evidence type="ECO:0000313" key="10">
    <source>
        <dbReference type="EMBL" id="WFD01487.1"/>
    </source>
</evidence>
<dbReference type="InterPro" id="IPR044865">
    <property type="entry name" value="MRH_dom"/>
</dbReference>
<evidence type="ECO:0000256" key="1">
    <source>
        <dbReference type="ARBA" id="ARBA00008655"/>
    </source>
</evidence>
<evidence type="ECO:0000256" key="6">
    <source>
        <dbReference type="RuleBase" id="RU361267"/>
    </source>
</evidence>
<comment type="similarity">
    <text evidence="1 6">Belongs to the 1-acyl-sn-glycerol-3-phosphate acyltransferase family.</text>
</comment>
<dbReference type="InterPro" id="IPR036055">
    <property type="entry name" value="LDL_receptor-like_sf"/>
</dbReference>
<dbReference type="CDD" id="cd00112">
    <property type="entry name" value="LDLa"/>
    <property type="match status" value="1"/>
</dbReference>
<keyword evidence="8" id="KW-0812">Transmembrane</keyword>
<dbReference type="AlphaFoldDB" id="A0AAF0IQJ9"/>
<dbReference type="SUPFAM" id="SSF69593">
    <property type="entry name" value="Glycerol-3-phosphate (1)-acyltransferase"/>
    <property type="match status" value="2"/>
</dbReference>
<comment type="catalytic activity">
    <reaction evidence="6">
        <text>a 1-acyl-sn-glycero-3-phosphate + an acyl-CoA = a 1,2-diacyl-sn-glycero-3-phosphate + CoA</text>
        <dbReference type="Rhea" id="RHEA:19709"/>
        <dbReference type="ChEBI" id="CHEBI:57287"/>
        <dbReference type="ChEBI" id="CHEBI:57970"/>
        <dbReference type="ChEBI" id="CHEBI:58342"/>
        <dbReference type="ChEBI" id="CHEBI:58608"/>
        <dbReference type="EC" id="2.3.1.51"/>
    </reaction>
</comment>
<dbReference type="Gene3D" id="2.70.130.10">
    <property type="entry name" value="Mannose-6-phosphate receptor binding domain"/>
    <property type="match status" value="1"/>
</dbReference>
<reference evidence="10" key="1">
    <citation type="submission" date="2023-03" db="EMBL/GenBank/DDBJ databases">
        <title>Mating type loci evolution in Malassezia.</title>
        <authorList>
            <person name="Coelho M.A."/>
        </authorList>
    </citation>
    <scope>NUCLEOTIDE SEQUENCE</scope>
    <source>
        <strain evidence="10">CBS 7876</strain>
    </source>
</reference>
<protein>
    <recommendedName>
        <fullName evidence="6">1-acyl-sn-glycerol-3-phosphate acyltransferase</fullName>
        <ecNumber evidence="6">2.3.1.51</ecNumber>
    </recommendedName>
</protein>
<evidence type="ECO:0000256" key="3">
    <source>
        <dbReference type="ARBA" id="ARBA00022729"/>
    </source>
</evidence>
<gene>
    <name evidence="10" type="ORF">MOBT1_000152</name>
</gene>
<dbReference type="SUPFAM" id="SSF50911">
    <property type="entry name" value="Mannose 6-phosphate receptor domain"/>
    <property type="match status" value="1"/>
</dbReference>
<feature type="coiled-coil region" evidence="7">
    <location>
        <begin position="700"/>
        <end position="734"/>
    </location>
</feature>
<comment type="domain">
    <text evidence="6">The HXXXXD motif is essential for acyltransferase activity and may constitute the binding site for the phosphate moiety of the glycerol-3-phosphate.</text>
</comment>
<keyword evidence="2 6" id="KW-0808">Transferase</keyword>
<dbReference type="Pfam" id="PF13015">
    <property type="entry name" value="PRKCSH_1"/>
    <property type="match status" value="1"/>
</dbReference>
<dbReference type="InterPro" id="IPR002123">
    <property type="entry name" value="Plipid/glycerol_acylTrfase"/>
</dbReference>
<dbReference type="GO" id="GO:0003841">
    <property type="term" value="F:1-acylglycerol-3-phosphate O-acyltransferase activity"/>
    <property type="evidence" value="ECO:0007669"/>
    <property type="project" value="UniProtKB-UniRule"/>
</dbReference>